<evidence type="ECO:0000313" key="11">
    <source>
        <dbReference type="Proteomes" id="UP000294887"/>
    </source>
</evidence>
<proteinExistence type="inferred from homology"/>
<gene>
    <name evidence="10" type="ORF">EV695_0993</name>
</gene>
<dbReference type="InterPro" id="IPR012337">
    <property type="entry name" value="RNaseH-like_sf"/>
</dbReference>
<dbReference type="SUPFAM" id="SSF53098">
    <property type="entry name" value="Ribonuclease H-like"/>
    <property type="match status" value="1"/>
</dbReference>
<dbReference type="GO" id="GO:0003677">
    <property type="term" value="F:DNA binding"/>
    <property type="evidence" value="ECO:0007669"/>
    <property type="project" value="UniProtKB-KW"/>
</dbReference>
<evidence type="ECO:0000256" key="1">
    <source>
        <dbReference type="ARBA" id="ARBA00005755"/>
    </source>
</evidence>
<dbReference type="InterPro" id="IPR006134">
    <property type="entry name" value="DNA-dir_DNA_pol_B_multi_dom"/>
</dbReference>
<keyword evidence="3 7" id="KW-0548">Nucleotidyltransferase</keyword>
<comment type="caution">
    <text evidence="10">The sequence shown here is derived from an EMBL/GenBank/DDBJ whole genome shotgun (WGS) entry which is preliminary data.</text>
</comment>
<dbReference type="SUPFAM" id="SSF56672">
    <property type="entry name" value="DNA/RNA polymerases"/>
    <property type="match status" value="1"/>
</dbReference>
<evidence type="ECO:0000256" key="3">
    <source>
        <dbReference type="ARBA" id="ARBA00022695"/>
    </source>
</evidence>
<dbReference type="SMART" id="SM00486">
    <property type="entry name" value="POLBc"/>
    <property type="match status" value="1"/>
</dbReference>
<dbReference type="EMBL" id="SMFQ01000002">
    <property type="protein sequence ID" value="TCJ89132.1"/>
    <property type="molecule type" value="Genomic_DNA"/>
</dbReference>
<accession>A0A4R1F8N8</accession>
<keyword evidence="4 7" id="KW-0239">DNA-directed DNA polymerase</keyword>
<dbReference type="PANTHER" id="PTHR10322">
    <property type="entry name" value="DNA POLYMERASE CATALYTIC SUBUNIT"/>
    <property type="match status" value="1"/>
</dbReference>
<dbReference type="InterPro" id="IPR050240">
    <property type="entry name" value="DNA_pol_type-B"/>
</dbReference>
<dbReference type="PRINTS" id="PR00106">
    <property type="entry name" value="DNAPOLB"/>
</dbReference>
<dbReference type="PROSITE" id="PS00116">
    <property type="entry name" value="DNA_POLYMERASE_B"/>
    <property type="match status" value="1"/>
</dbReference>
<name>A0A4R1F8N8_9GAMM</name>
<sequence>MWNMYKKQKLLGFILSRQWRDTADGINLSFWVSTEQGPVHILIDRQQAVCFVRRSNELKVDASVQRKPLELRTFDHEAVDGLYFPQQRQLNTLREHLAYNKQQLLESEIKPTERYLMERFITASVEISGDAIQREGYLEFINPVMKPAEYEPEFNVVSLDIETEDLRGKLYSIAVTSNDVEVVFMNKDEPERHKGNGNIHWCYSERDVLQQFFQWMKQHDPDVIIGWNVVAFDLDFLQWKCKQLHLPFDIGRGNKRDSKNAGGASSYQNSAILTPQVSGQLYIARIPGRVVLDGITCLRGAFYSFESFALDHVAEQLLGRKKLISEDKNNAQSGGVPLDKLNEIRRQYQEDPVALAEYNLEDCRLVADIFEKTDMLSFSIQRAKMTGLAIDRQGGSTAAFDNLYLPRLHRQGYVAPDIGSQLNTKTSPGGYVMDSLPGLYENVLVLDFKSLYPSIIRTFKIDPMGLAEGLSQHHLDDTIPGFLEAEFSREKHILPDIVTRLWQQRDEAKKENNKPLSYAIKIIMNSFYGVLGSSGCRFFNPQLASSITMRGHEIIQTSKELIEQQGYSVIYGDTDSVFVLLGEGKERSECQSIGEQLQTILNVWWKQHLLDEFDIESNLEIEFETHYLRFLMPTIRGAETGSKKRYAGMIQTGADENSEKLMVFKGLETVRTDWTPLAREFQQELYKRIFNNQPYEEYISETHDALINGELDHKLTYTKRLRRPLESYTSTQPPQVKAARKMKNPGRKIQYVITLNGPEPIESLDSIPDYQHYVDKQLAPVADSILYFLGTTFEKITARQLDVFG</sequence>
<comment type="catalytic activity">
    <reaction evidence="6 7">
        <text>DNA(n) + a 2'-deoxyribonucleoside 5'-triphosphate = DNA(n+1) + diphosphate</text>
        <dbReference type="Rhea" id="RHEA:22508"/>
        <dbReference type="Rhea" id="RHEA-COMP:17339"/>
        <dbReference type="Rhea" id="RHEA-COMP:17340"/>
        <dbReference type="ChEBI" id="CHEBI:33019"/>
        <dbReference type="ChEBI" id="CHEBI:61560"/>
        <dbReference type="ChEBI" id="CHEBI:173112"/>
        <dbReference type="EC" id="2.7.7.7"/>
    </reaction>
</comment>
<evidence type="ECO:0000313" key="10">
    <source>
        <dbReference type="EMBL" id="TCJ89132.1"/>
    </source>
</evidence>
<dbReference type="EC" id="2.7.7.7" evidence="7"/>
<dbReference type="InterPro" id="IPR023211">
    <property type="entry name" value="DNA_pol_palm_dom_sf"/>
</dbReference>
<evidence type="ECO:0000256" key="7">
    <source>
        <dbReference type="RuleBase" id="RU000442"/>
    </source>
</evidence>
<dbReference type="PANTHER" id="PTHR10322:SF23">
    <property type="entry name" value="DNA POLYMERASE DELTA CATALYTIC SUBUNIT"/>
    <property type="match status" value="1"/>
</dbReference>
<keyword evidence="2 7" id="KW-0808">Transferase</keyword>
<dbReference type="NCBIfam" id="NF004421">
    <property type="entry name" value="PRK05762.1-2"/>
    <property type="match status" value="1"/>
</dbReference>
<dbReference type="GO" id="GO:0045004">
    <property type="term" value="P:DNA replication proofreading"/>
    <property type="evidence" value="ECO:0007669"/>
    <property type="project" value="TreeGrafter"/>
</dbReference>
<dbReference type="CDD" id="cd05537">
    <property type="entry name" value="POLBc_Pol_II"/>
    <property type="match status" value="1"/>
</dbReference>
<dbReference type="Proteomes" id="UP000294887">
    <property type="component" value="Unassembled WGS sequence"/>
</dbReference>
<dbReference type="GO" id="GO:0008296">
    <property type="term" value="F:3'-5'-DNA exonuclease activity"/>
    <property type="evidence" value="ECO:0007669"/>
    <property type="project" value="TreeGrafter"/>
</dbReference>
<dbReference type="GO" id="GO:0009432">
    <property type="term" value="P:SOS response"/>
    <property type="evidence" value="ECO:0007669"/>
    <property type="project" value="TreeGrafter"/>
</dbReference>
<evidence type="ECO:0000256" key="2">
    <source>
        <dbReference type="ARBA" id="ARBA00022679"/>
    </source>
</evidence>
<dbReference type="Pfam" id="PF00136">
    <property type="entry name" value="DNA_pol_B"/>
    <property type="match status" value="1"/>
</dbReference>
<dbReference type="Gene3D" id="3.90.1600.10">
    <property type="entry name" value="Palm domain of DNA polymerase"/>
    <property type="match status" value="2"/>
</dbReference>
<evidence type="ECO:0000259" key="9">
    <source>
        <dbReference type="Pfam" id="PF03104"/>
    </source>
</evidence>
<evidence type="ECO:0000256" key="4">
    <source>
        <dbReference type="ARBA" id="ARBA00022932"/>
    </source>
</evidence>
<dbReference type="InterPro" id="IPR042087">
    <property type="entry name" value="DNA_pol_B_thumb"/>
</dbReference>
<dbReference type="InterPro" id="IPR043502">
    <property type="entry name" value="DNA/RNA_pol_sf"/>
</dbReference>
<keyword evidence="5 7" id="KW-0238">DNA-binding</keyword>
<protein>
    <recommendedName>
        <fullName evidence="7">DNA polymerase</fullName>
        <ecNumber evidence="7">2.7.7.7</ecNumber>
    </recommendedName>
</protein>
<dbReference type="InterPro" id="IPR017964">
    <property type="entry name" value="DNA-dir_DNA_pol_B_CS"/>
</dbReference>
<dbReference type="Gene3D" id="1.10.132.60">
    <property type="entry name" value="DNA polymerase family B, C-terminal domain"/>
    <property type="match status" value="1"/>
</dbReference>
<dbReference type="Gene3D" id="2.40.50.590">
    <property type="match status" value="2"/>
</dbReference>
<dbReference type="GO" id="GO:0000166">
    <property type="term" value="F:nucleotide binding"/>
    <property type="evidence" value="ECO:0007669"/>
    <property type="project" value="InterPro"/>
</dbReference>
<reference evidence="10 11" key="1">
    <citation type="submission" date="2019-03" db="EMBL/GenBank/DDBJ databases">
        <title>Genomic Encyclopedia of Type Strains, Phase IV (KMG-IV): sequencing the most valuable type-strain genomes for metagenomic binning, comparative biology and taxonomic classification.</title>
        <authorList>
            <person name="Goeker M."/>
        </authorList>
    </citation>
    <scope>NUCLEOTIDE SEQUENCE [LARGE SCALE GENOMIC DNA]</scope>
    <source>
        <strain evidence="10 11">DSM 24830</strain>
    </source>
</reference>
<dbReference type="InterPro" id="IPR036397">
    <property type="entry name" value="RNaseH_sf"/>
</dbReference>
<evidence type="ECO:0000256" key="5">
    <source>
        <dbReference type="ARBA" id="ARBA00023125"/>
    </source>
</evidence>
<organism evidence="10 11">
    <name type="scientific">Cocleimonas flava</name>
    <dbReference type="NCBI Taxonomy" id="634765"/>
    <lineage>
        <taxon>Bacteria</taxon>
        <taxon>Pseudomonadati</taxon>
        <taxon>Pseudomonadota</taxon>
        <taxon>Gammaproteobacteria</taxon>
        <taxon>Thiotrichales</taxon>
        <taxon>Thiotrichaceae</taxon>
        <taxon>Cocleimonas</taxon>
    </lineage>
</organism>
<feature type="domain" description="DNA-directed DNA polymerase family B exonuclease" evidence="9">
    <location>
        <begin position="107"/>
        <end position="311"/>
    </location>
</feature>
<dbReference type="AlphaFoldDB" id="A0A4R1F8N8"/>
<keyword evidence="11" id="KW-1185">Reference proteome</keyword>
<dbReference type="Gene3D" id="3.30.420.10">
    <property type="entry name" value="Ribonuclease H-like superfamily/Ribonuclease H"/>
    <property type="match status" value="1"/>
</dbReference>
<dbReference type="Pfam" id="PF21474">
    <property type="entry name" value="DNApolII_N"/>
    <property type="match status" value="1"/>
</dbReference>
<dbReference type="InterPro" id="IPR006133">
    <property type="entry name" value="DNA-dir_DNA_pol_B_exonuc"/>
</dbReference>
<dbReference type="OrthoDB" id="5807460at2"/>
<dbReference type="Pfam" id="PF03104">
    <property type="entry name" value="DNA_pol_B_exo1"/>
    <property type="match status" value="1"/>
</dbReference>
<dbReference type="InterPro" id="IPR006172">
    <property type="entry name" value="DNA-dir_DNA_pol_B"/>
</dbReference>
<keyword evidence="7" id="KW-0235">DNA replication</keyword>
<feature type="domain" description="DNA-directed DNA polymerase family B multifunctional" evidence="8">
    <location>
        <begin position="403"/>
        <end position="753"/>
    </location>
</feature>
<dbReference type="GO" id="GO:0003887">
    <property type="term" value="F:DNA-directed DNA polymerase activity"/>
    <property type="evidence" value="ECO:0007669"/>
    <property type="project" value="UniProtKB-KW"/>
</dbReference>
<dbReference type="FunFam" id="3.90.1600.10:FF:000030">
    <property type="entry name" value="DNA polymerase II"/>
    <property type="match status" value="1"/>
</dbReference>
<evidence type="ECO:0000256" key="6">
    <source>
        <dbReference type="ARBA" id="ARBA00049244"/>
    </source>
</evidence>
<comment type="similarity">
    <text evidence="1 7">Belongs to the DNA polymerase type-B family.</text>
</comment>
<evidence type="ECO:0000259" key="8">
    <source>
        <dbReference type="Pfam" id="PF00136"/>
    </source>
</evidence>